<accession>A0A4R4RV39</accession>
<feature type="region of interest" description="Disordered" evidence="1">
    <location>
        <begin position="81"/>
        <end position="104"/>
    </location>
</feature>
<name>A0A4R4RV39_9ACTN</name>
<keyword evidence="3" id="KW-1185">Reference proteome</keyword>
<evidence type="ECO:0000313" key="3">
    <source>
        <dbReference type="Proteomes" id="UP000295621"/>
    </source>
</evidence>
<evidence type="ECO:0000256" key="1">
    <source>
        <dbReference type="SAM" id="MobiDB-lite"/>
    </source>
</evidence>
<evidence type="ECO:0000313" key="2">
    <source>
        <dbReference type="EMBL" id="TDC53930.1"/>
    </source>
</evidence>
<dbReference type="RefSeq" id="WP_131979367.1">
    <property type="nucleotide sequence ID" value="NZ_SMKL01000006.1"/>
</dbReference>
<dbReference type="EMBL" id="SMKL01000006">
    <property type="protein sequence ID" value="TDC53930.1"/>
    <property type="molecule type" value="Genomic_DNA"/>
</dbReference>
<gene>
    <name evidence="2" type="ORF">E1212_03810</name>
</gene>
<reference evidence="2 3" key="1">
    <citation type="submission" date="2019-02" db="EMBL/GenBank/DDBJ databases">
        <title>Draft genome sequences of novel Actinobacteria.</title>
        <authorList>
            <person name="Sahin N."/>
            <person name="Ay H."/>
            <person name="Saygin H."/>
        </authorList>
    </citation>
    <scope>NUCLEOTIDE SEQUENCE [LARGE SCALE GENOMIC DNA]</scope>
    <source>
        <strain evidence="2 3">KC603</strain>
    </source>
</reference>
<dbReference type="AlphaFoldDB" id="A0A4R4RV39"/>
<dbReference type="OrthoDB" id="5195207at2"/>
<protein>
    <submittedName>
        <fullName evidence="2">Uncharacterized protein</fullName>
    </submittedName>
</protein>
<sequence length="104" mass="11521">MTDFIAEFNQALDSMRASERRAALRALMPSIVHWYRESLALDDPSQPVDVSLLLWVDELSAGLIGPLCAAGQDVRLAATPVRQSRRMQGRVPGQRPPRAAVREP</sequence>
<organism evidence="2 3">
    <name type="scientific">Jiangella ureilytica</name>
    <dbReference type="NCBI Taxonomy" id="2530374"/>
    <lineage>
        <taxon>Bacteria</taxon>
        <taxon>Bacillati</taxon>
        <taxon>Actinomycetota</taxon>
        <taxon>Actinomycetes</taxon>
        <taxon>Jiangellales</taxon>
        <taxon>Jiangellaceae</taxon>
        <taxon>Jiangella</taxon>
    </lineage>
</organism>
<proteinExistence type="predicted"/>
<comment type="caution">
    <text evidence="2">The sequence shown here is derived from an EMBL/GenBank/DDBJ whole genome shotgun (WGS) entry which is preliminary data.</text>
</comment>
<dbReference type="Proteomes" id="UP000295621">
    <property type="component" value="Unassembled WGS sequence"/>
</dbReference>